<dbReference type="GO" id="GO:0005829">
    <property type="term" value="C:cytosol"/>
    <property type="evidence" value="ECO:0007669"/>
    <property type="project" value="TreeGrafter"/>
</dbReference>
<accession>A0AA48GJB8</accession>
<evidence type="ECO:0000259" key="2">
    <source>
        <dbReference type="PROSITE" id="PS51352"/>
    </source>
</evidence>
<reference evidence="4" key="1">
    <citation type="journal article" date="2023" name="Int. J. Syst. Evol. Microbiol.">
        <title>Mesoterricola silvestris gen. nov., sp. nov., Mesoterricola sediminis sp. nov., Geothrix oryzae sp. nov., Geothrix edaphica sp. nov., Geothrix rubra sp. nov., and Geothrix limicola sp. nov., six novel members of Acidobacteriota isolated from soils.</title>
        <authorList>
            <person name="Itoh H."/>
            <person name="Sugisawa Y."/>
            <person name="Mise K."/>
            <person name="Xu Z."/>
            <person name="Kuniyasu M."/>
            <person name="Ushijima N."/>
            <person name="Kawano K."/>
            <person name="Kobayashi E."/>
            <person name="Shiratori Y."/>
            <person name="Masuda Y."/>
            <person name="Senoo K."/>
        </authorList>
    </citation>
    <scope>NUCLEOTIDE SEQUENCE [LARGE SCALE GENOMIC DNA]</scope>
    <source>
        <strain evidence="4">W79</strain>
    </source>
</reference>
<dbReference type="GO" id="GO:0045454">
    <property type="term" value="P:cell redox homeostasis"/>
    <property type="evidence" value="ECO:0007669"/>
    <property type="project" value="TreeGrafter"/>
</dbReference>
<sequence>MSLPRIGALVLAASAALAAQVPALDPAGLTQILKSGTWAVIEFGGPSCVPCKKMQPILAELQQQFGNRAQVRNFYVTEHPKEAREHKVMAMPTQVVFDPSGKEVARHVGFWEKGDFAAALAKAGLK</sequence>
<dbReference type="PANTHER" id="PTHR45663">
    <property type="entry name" value="GEO12009P1"/>
    <property type="match status" value="1"/>
</dbReference>
<feature type="chain" id="PRO_5041388876" evidence="1">
    <location>
        <begin position="19"/>
        <end position="126"/>
    </location>
</feature>
<dbReference type="InterPro" id="IPR036249">
    <property type="entry name" value="Thioredoxin-like_sf"/>
</dbReference>
<evidence type="ECO:0000313" key="3">
    <source>
        <dbReference type="EMBL" id="BDU72174.1"/>
    </source>
</evidence>
<evidence type="ECO:0000313" key="4">
    <source>
        <dbReference type="Proteomes" id="UP001238179"/>
    </source>
</evidence>
<dbReference type="AlphaFoldDB" id="A0AA48GJB8"/>
<dbReference type="CDD" id="cd02947">
    <property type="entry name" value="TRX_family"/>
    <property type="match status" value="1"/>
</dbReference>
<dbReference type="Pfam" id="PF00085">
    <property type="entry name" value="Thioredoxin"/>
    <property type="match status" value="1"/>
</dbReference>
<feature type="signal peptide" evidence="1">
    <location>
        <begin position="1"/>
        <end position="18"/>
    </location>
</feature>
<proteinExistence type="predicted"/>
<name>A0AA48GJB8_9BACT</name>
<dbReference type="InterPro" id="IPR013766">
    <property type="entry name" value="Thioredoxin_domain"/>
</dbReference>
<gene>
    <name evidence="3" type="primary">trx-2_2</name>
    <name evidence="3" type="ORF">METEAL_13480</name>
</gene>
<dbReference type="PROSITE" id="PS51352">
    <property type="entry name" value="THIOREDOXIN_2"/>
    <property type="match status" value="1"/>
</dbReference>
<dbReference type="EMBL" id="AP027080">
    <property type="protein sequence ID" value="BDU72174.1"/>
    <property type="molecule type" value="Genomic_DNA"/>
</dbReference>
<keyword evidence="4" id="KW-1185">Reference proteome</keyword>
<evidence type="ECO:0000256" key="1">
    <source>
        <dbReference type="SAM" id="SignalP"/>
    </source>
</evidence>
<organism evidence="3 4">
    <name type="scientific">Mesoterricola silvestris</name>
    <dbReference type="NCBI Taxonomy" id="2927979"/>
    <lineage>
        <taxon>Bacteria</taxon>
        <taxon>Pseudomonadati</taxon>
        <taxon>Acidobacteriota</taxon>
        <taxon>Holophagae</taxon>
        <taxon>Holophagales</taxon>
        <taxon>Holophagaceae</taxon>
        <taxon>Mesoterricola</taxon>
    </lineage>
</organism>
<dbReference type="GO" id="GO:0015035">
    <property type="term" value="F:protein-disulfide reductase activity"/>
    <property type="evidence" value="ECO:0007669"/>
    <property type="project" value="TreeGrafter"/>
</dbReference>
<dbReference type="SUPFAM" id="SSF52833">
    <property type="entry name" value="Thioredoxin-like"/>
    <property type="match status" value="1"/>
</dbReference>
<dbReference type="KEGG" id="msil:METEAL_13480"/>
<dbReference type="PANTHER" id="PTHR45663:SF11">
    <property type="entry name" value="GEO12009P1"/>
    <property type="match status" value="1"/>
</dbReference>
<keyword evidence="1" id="KW-0732">Signal</keyword>
<feature type="domain" description="Thioredoxin" evidence="2">
    <location>
        <begin position="10"/>
        <end position="125"/>
    </location>
</feature>
<dbReference type="Gene3D" id="3.40.30.10">
    <property type="entry name" value="Glutaredoxin"/>
    <property type="match status" value="1"/>
</dbReference>
<dbReference type="RefSeq" id="WP_316415082.1">
    <property type="nucleotide sequence ID" value="NZ_AP027080.1"/>
</dbReference>
<dbReference type="Proteomes" id="UP001238179">
    <property type="component" value="Chromosome"/>
</dbReference>
<protein>
    <submittedName>
        <fullName evidence="3">Thiol reductase thioredoxin</fullName>
    </submittedName>
</protein>